<dbReference type="GeneID" id="27073329"/>
<dbReference type="InterPro" id="IPR005706">
    <property type="entry name" value="Ribosomal_uS2_bac/mit/plastid"/>
</dbReference>
<keyword evidence="3 6" id="KW-0689">Ribosomal protein</keyword>
<organism evidence="6">
    <name type="scientific">Neochloris aquatica</name>
    <dbReference type="NCBI Taxonomy" id="3099"/>
    <lineage>
        <taxon>Eukaryota</taxon>
        <taxon>Viridiplantae</taxon>
        <taxon>Chlorophyta</taxon>
        <taxon>core chlorophytes</taxon>
        <taxon>Chlorophyceae</taxon>
        <taxon>CS clade</taxon>
        <taxon>Sphaeropleales</taxon>
        <taxon>Neochloridaceae</taxon>
        <taxon>Neochloris</taxon>
    </lineage>
</organism>
<keyword evidence="6" id="KW-0934">Plastid</keyword>
<feature type="coiled-coil region" evidence="4">
    <location>
        <begin position="564"/>
        <end position="598"/>
    </location>
</feature>
<accession>A0A140H9H6</accession>
<evidence type="ECO:0000313" key="6">
    <source>
        <dbReference type="EMBL" id="AMO00825.1"/>
    </source>
</evidence>
<dbReference type="InterPro" id="IPR023591">
    <property type="entry name" value="Ribosomal_uS2_flav_dom_sf"/>
</dbReference>
<dbReference type="GO" id="GO:0006412">
    <property type="term" value="P:translation"/>
    <property type="evidence" value="ECO:0007669"/>
    <property type="project" value="UniProtKB-UniRule"/>
</dbReference>
<evidence type="ECO:0000256" key="2">
    <source>
        <dbReference type="ARBA" id="ARBA00006242"/>
    </source>
</evidence>
<dbReference type="PROSITE" id="PS50926">
    <property type="entry name" value="TRAM"/>
    <property type="match status" value="1"/>
</dbReference>
<dbReference type="NCBIfam" id="TIGR01011">
    <property type="entry name" value="rpsB_bact"/>
    <property type="match status" value="1"/>
</dbReference>
<feature type="coiled-coil region" evidence="4">
    <location>
        <begin position="703"/>
        <end position="730"/>
    </location>
</feature>
<sequence length="930" mass="107031">MQINQKRKVNKLSMKTQQIPNQFIVKKIVNTGSPKVKLGQTFTLKINALGPKKMGLVELNNGLTVLVPNTKLGDLVKVKLEKILATKNNQTPKIMILGTLVQLIQKSSKSAQNLEVGQIVTVTIKKKGPKNSGLGNIVNDPNDFPIIVPNVKAVETVQVKITKIKLNYAFGLPVFVQNTNTDASLEKSSLVLENFQKTKAFLTSLETSDKKKKLYHVVLPLAASNYNSFFTFKLNGNLLFVKKSLGVELGDHILIKFLRIREKFSIAQVVKILQKTKSSPVWLNSMQPSDKNFFKSLCVNTKTFEGADKKLLVFNKKNLSFSIFRKQEKYQKIAKTKSQQQKKVKTILKKMIHSSMHYGERAIRCNANMRSYIWLRKKGKNKNRPLLKRGRHIINLFKTYKSLKKSLLQLSKYAANGQTFLFVGTKKSASSLVARTAVLSQTSFFVNSRWLGGMLTNWKTILKSISQIKPILKEKQKVIQNLLFSRQRIKDRLLGKVNNLRKKSRKLMIKGKKLIFQLQQNPNNFIETNQLILKQKNLILLQNKNYIAKYSLISMKEQKILLIMNSLKLSLNDLQLQKKYLKNQILNAKKELSEFKQLFLIGQELAKLKNSVLDSGKAIWSVSYEKFSQFNNSTNKLVPNPSVEILNQIINIYYKKLNFNNVFNTNESKSTSTQPVLLSKLLDKFLAYLPFMKKYLILSYTRLNKKEKNLRQLNNSINFLIQNYKAFQSKAFIYKSALQTISSKLLVHQKVLRNLKLKLKAMSSEQRLLKFLPKLRYVPTTKAKMYQRVELLMKKFVDPKMSYVIDQIYDQKLKSTSKKMAAARKQKWQRLEKYFGGVTQMSRMNTKQISNNVAIIIGQQEEMNAVRECQKLGIKMFTVVDTNCNPQFSDHIIPANDDSGTSMEYILGQMLTYIRLAQKLKRKISFVTYK</sequence>
<dbReference type="InterPro" id="IPR002792">
    <property type="entry name" value="TRAM_dom"/>
</dbReference>
<reference evidence="6" key="1">
    <citation type="journal article" date="2016" name="Mol. Phylogenet. Evol.">
        <title>Chloroplast phylogenomic data from the green algal order Sphaeropleales (Chlorophyceae, Chlorophyta) reveal complex patterns of sequence evolution.</title>
        <authorList>
            <person name="Fucikova K."/>
            <person name="Lewis P.O."/>
            <person name="Lewis L.A."/>
        </authorList>
    </citation>
    <scope>NUCLEOTIDE SEQUENCE</scope>
    <source>
        <strain evidence="6">UTEX 138</strain>
    </source>
</reference>
<dbReference type="EMBL" id="KT199248">
    <property type="protein sequence ID" value="AMO00825.1"/>
    <property type="molecule type" value="Genomic_DNA"/>
</dbReference>
<evidence type="ECO:0000259" key="5">
    <source>
        <dbReference type="PROSITE" id="PS50926"/>
    </source>
</evidence>
<keyword evidence="3" id="KW-0687">Ribonucleoprotein</keyword>
<keyword evidence="6" id="KW-0150">Chloroplast</keyword>
<dbReference type="SUPFAM" id="SSF52313">
    <property type="entry name" value="Ribosomal protein S2"/>
    <property type="match status" value="2"/>
</dbReference>
<comment type="subcellular location">
    <subcellularLocation>
        <location evidence="1 3">Plastid</location>
        <location evidence="1 3">Chloroplast</location>
    </subcellularLocation>
</comment>
<comment type="similarity">
    <text evidence="2 3">Belongs to the universal ribosomal protein uS2 family.</text>
</comment>
<dbReference type="GO" id="GO:0003735">
    <property type="term" value="F:structural constituent of ribosome"/>
    <property type="evidence" value="ECO:0007669"/>
    <property type="project" value="InterPro"/>
</dbReference>
<dbReference type="RefSeq" id="YP_009238016.1">
    <property type="nucleotide sequence ID" value="NC_029670.1"/>
</dbReference>
<dbReference type="PANTHER" id="PTHR12534">
    <property type="entry name" value="30S RIBOSOMAL PROTEIN S2 PROKARYOTIC AND ORGANELLAR"/>
    <property type="match status" value="1"/>
</dbReference>
<dbReference type="InterPro" id="IPR012340">
    <property type="entry name" value="NA-bd_OB-fold"/>
</dbReference>
<feature type="domain" description="TRAM" evidence="5">
    <location>
        <begin position="113"/>
        <end position="175"/>
    </location>
</feature>
<dbReference type="CDD" id="cd01425">
    <property type="entry name" value="RPS2"/>
    <property type="match status" value="1"/>
</dbReference>
<dbReference type="GO" id="GO:0005763">
    <property type="term" value="C:mitochondrial small ribosomal subunit"/>
    <property type="evidence" value="ECO:0007669"/>
    <property type="project" value="TreeGrafter"/>
</dbReference>
<evidence type="ECO:0000256" key="3">
    <source>
        <dbReference type="HAMAP-Rule" id="MF_00291"/>
    </source>
</evidence>
<dbReference type="Gene3D" id="2.40.50.140">
    <property type="entry name" value="Nucleic acid-binding proteins"/>
    <property type="match status" value="2"/>
</dbReference>
<dbReference type="Gene3D" id="3.40.50.10490">
    <property type="entry name" value="Glucose-6-phosphate isomerase like protein, domain 1"/>
    <property type="match status" value="2"/>
</dbReference>
<gene>
    <name evidence="3 6" type="primary">rps2</name>
    <name evidence="6" type="ORF">VU99_10</name>
</gene>
<dbReference type="HAMAP" id="MF_00291_B">
    <property type="entry name" value="Ribosomal_uS2_B"/>
    <property type="match status" value="1"/>
</dbReference>
<evidence type="ECO:0000256" key="1">
    <source>
        <dbReference type="ARBA" id="ARBA00004229"/>
    </source>
</evidence>
<protein>
    <recommendedName>
        <fullName evidence="3">Small ribosomal subunit protein uS2c</fullName>
    </recommendedName>
</protein>
<evidence type="ECO:0000256" key="4">
    <source>
        <dbReference type="SAM" id="Coils"/>
    </source>
</evidence>
<geneLocation type="chloroplast" evidence="6"/>
<dbReference type="Pfam" id="PF01938">
    <property type="entry name" value="TRAM"/>
    <property type="match status" value="2"/>
</dbReference>
<dbReference type="SUPFAM" id="SSF50249">
    <property type="entry name" value="Nucleic acid-binding proteins"/>
    <property type="match status" value="1"/>
</dbReference>
<dbReference type="InterPro" id="IPR001865">
    <property type="entry name" value="Ribosomal_uS2"/>
</dbReference>
<dbReference type="AlphaFoldDB" id="A0A140H9H6"/>
<dbReference type="PANTHER" id="PTHR12534:SF0">
    <property type="entry name" value="SMALL RIBOSOMAL SUBUNIT PROTEIN US2M"/>
    <property type="match status" value="1"/>
</dbReference>
<dbReference type="Pfam" id="PF00318">
    <property type="entry name" value="Ribosomal_S2"/>
    <property type="match status" value="2"/>
</dbReference>
<keyword evidence="4" id="KW-0175">Coiled coil</keyword>
<proteinExistence type="inferred from homology"/>
<dbReference type="GO" id="GO:0009507">
    <property type="term" value="C:chloroplast"/>
    <property type="evidence" value="ECO:0007669"/>
    <property type="project" value="UniProtKB-SubCell"/>
</dbReference>
<name>A0A140H9H6_9CHLO</name>